<evidence type="ECO:0000313" key="2">
    <source>
        <dbReference type="Proteomes" id="UP000821853"/>
    </source>
</evidence>
<dbReference type="Proteomes" id="UP000821853">
    <property type="component" value="Chromosome 4"/>
</dbReference>
<gene>
    <name evidence="1" type="ORF">HPB48_013552</name>
</gene>
<dbReference type="EMBL" id="JABSTR010000006">
    <property type="protein sequence ID" value="KAH9372613.1"/>
    <property type="molecule type" value="Genomic_DNA"/>
</dbReference>
<proteinExistence type="predicted"/>
<sequence>MESVKAVLKDHIVTGMPFIDQARILLGLMDPHYKWVPTIQLTDDLQTVHSHAIFGYNWKVVNLNPDVPRQPSHLSCLRPDTALLLRAARSCGSPPEATEALRTVTFNQEPLDCLLERQNDTSPIQFLKALLGVVTSNQSEYMGYTIIIRNPCEEYLIRSNSAGVTWKEYIGEEQVSFPKEYVRGFFKHRGPLVSEITCTYVDFKRPVGSDFNGGLLLQMGVELFQEDNHRSHSQGV</sequence>
<reference evidence="1 2" key="1">
    <citation type="journal article" date="2020" name="Cell">
        <title>Large-Scale Comparative Analyses of Tick Genomes Elucidate Their Genetic Diversity and Vector Capacities.</title>
        <authorList>
            <consortium name="Tick Genome and Microbiome Consortium (TIGMIC)"/>
            <person name="Jia N."/>
            <person name="Wang J."/>
            <person name="Shi W."/>
            <person name="Du L."/>
            <person name="Sun Y."/>
            <person name="Zhan W."/>
            <person name="Jiang J.F."/>
            <person name="Wang Q."/>
            <person name="Zhang B."/>
            <person name="Ji P."/>
            <person name="Bell-Sakyi L."/>
            <person name="Cui X.M."/>
            <person name="Yuan T.T."/>
            <person name="Jiang B.G."/>
            <person name="Yang W.F."/>
            <person name="Lam T.T."/>
            <person name="Chang Q.C."/>
            <person name="Ding S.J."/>
            <person name="Wang X.J."/>
            <person name="Zhu J.G."/>
            <person name="Ruan X.D."/>
            <person name="Zhao L."/>
            <person name="Wei J.T."/>
            <person name="Ye R.Z."/>
            <person name="Que T.C."/>
            <person name="Du C.H."/>
            <person name="Zhou Y.H."/>
            <person name="Cheng J.X."/>
            <person name="Dai P.F."/>
            <person name="Guo W.B."/>
            <person name="Han X.H."/>
            <person name="Huang E.J."/>
            <person name="Li L.F."/>
            <person name="Wei W."/>
            <person name="Gao Y.C."/>
            <person name="Liu J.Z."/>
            <person name="Shao H.Z."/>
            <person name="Wang X."/>
            <person name="Wang C.C."/>
            <person name="Yang T.C."/>
            <person name="Huo Q.B."/>
            <person name="Li W."/>
            <person name="Chen H.Y."/>
            <person name="Chen S.E."/>
            <person name="Zhou L.G."/>
            <person name="Ni X.B."/>
            <person name="Tian J.H."/>
            <person name="Sheng Y."/>
            <person name="Liu T."/>
            <person name="Pan Y.S."/>
            <person name="Xia L.Y."/>
            <person name="Li J."/>
            <person name="Zhao F."/>
            <person name="Cao W.C."/>
        </authorList>
    </citation>
    <scope>NUCLEOTIDE SEQUENCE [LARGE SCALE GENOMIC DNA]</scope>
    <source>
        <strain evidence="1">HaeL-2018</strain>
    </source>
</reference>
<evidence type="ECO:0000313" key="1">
    <source>
        <dbReference type="EMBL" id="KAH9372613.1"/>
    </source>
</evidence>
<protein>
    <submittedName>
        <fullName evidence="1">Uncharacterized protein</fullName>
    </submittedName>
</protein>
<organism evidence="1 2">
    <name type="scientific">Haemaphysalis longicornis</name>
    <name type="common">Bush tick</name>
    <dbReference type="NCBI Taxonomy" id="44386"/>
    <lineage>
        <taxon>Eukaryota</taxon>
        <taxon>Metazoa</taxon>
        <taxon>Ecdysozoa</taxon>
        <taxon>Arthropoda</taxon>
        <taxon>Chelicerata</taxon>
        <taxon>Arachnida</taxon>
        <taxon>Acari</taxon>
        <taxon>Parasitiformes</taxon>
        <taxon>Ixodida</taxon>
        <taxon>Ixodoidea</taxon>
        <taxon>Ixodidae</taxon>
        <taxon>Haemaphysalinae</taxon>
        <taxon>Haemaphysalis</taxon>
    </lineage>
</organism>
<accession>A0A9J6GB31</accession>
<name>A0A9J6GB31_HAELO</name>
<keyword evidence="2" id="KW-1185">Reference proteome</keyword>
<dbReference type="VEuPathDB" id="VectorBase:HLOH_050059"/>
<comment type="caution">
    <text evidence="1">The sequence shown here is derived from an EMBL/GenBank/DDBJ whole genome shotgun (WGS) entry which is preliminary data.</text>
</comment>
<dbReference type="AlphaFoldDB" id="A0A9J6GB31"/>